<comment type="caution">
    <text evidence="9">The sequence shown here is derived from an EMBL/GenBank/DDBJ whole genome shotgun (WGS) entry which is preliminary data.</text>
</comment>
<dbReference type="Pfam" id="PF00319">
    <property type="entry name" value="SRF-TF"/>
    <property type="match status" value="1"/>
</dbReference>
<keyword evidence="10" id="KW-1185">Reference proteome</keyword>
<protein>
    <submittedName>
        <fullName evidence="9">Uncharacterized protein</fullName>
    </submittedName>
</protein>
<dbReference type="InterPro" id="IPR050142">
    <property type="entry name" value="MADS-box/MEF2_TF"/>
</dbReference>
<dbReference type="Gene3D" id="3.40.1810.10">
    <property type="entry name" value="Transcription factor, MADS-box"/>
    <property type="match status" value="1"/>
</dbReference>
<dbReference type="InterPro" id="IPR002487">
    <property type="entry name" value="TF_Kbox"/>
</dbReference>
<dbReference type="InterPro" id="IPR036879">
    <property type="entry name" value="TF_MADSbox_sf"/>
</dbReference>
<evidence type="ECO:0000259" key="7">
    <source>
        <dbReference type="PROSITE" id="PS50066"/>
    </source>
</evidence>
<evidence type="ECO:0000259" key="8">
    <source>
        <dbReference type="PROSITE" id="PS51297"/>
    </source>
</evidence>
<dbReference type="PANTHER" id="PTHR48019">
    <property type="entry name" value="SERUM RESPONSE FACTOR HOMOLOG"/>
    <property type="match status" value="1"/>
</dbReference>
<dbReference type="SUPFAM" id="SSF55455">
    <property type="entry name" value="SRF-like"/>
    <property type="match status" value="1"/>
</dbReference>
<comment type="subcellular location">
    <subcellularLocation>
        <location evidence="1">Nucleus</location>
    </subcellularLocation>
</comment>
<evidence type="ECO:0000256" key="4">
    <source>
        <dbReference type="ARBA" id="ARBA00023163"/>
    </source>
</evidence>
<dbReference type="PROSITE" id="PS51297">
    <property type="entry name" value="K_BOX"/>
    <property type="match status" value="1"/>
</dbReference>
<dbReference type="PROSITE" id="PS00350">
    <property type="entry name" value="MADS_BOX_1"/>
    <property type="match status" value="1"/>
</dbReference>
<feature type="region of interest" description="Disordered" evidence="6">
    <location>
        <begin position="219"/>
        <end position="269"/>
    </location>
</feature>
<dbReference type="PRINTS" id="PR00404">
    <property type="entry name" value="MADSDOMAIN"/>
</dbReference>
<keyword evidence="5" id="KW-0539">Nucleus</keyword>
<organism evidence="9 10">
    <name type="scientific">Stylosanthes scabra</name>
    <dbReference type="NCBI Taxonomy" id="79078"/>
    <lineage>
        <taxon>Eukaryota</taxon>
        <taxon>Viridiplantae</taxon>
        <taxon>Streptophyta</taxon>
        <taxon>Embryophyta</taxon>
        <taxon>Tracheophyta</taxon>
        <taxon>Spermatophyta</taxon>
        <taxon>Magnoliopsida</taxon>
        <taxon>eudicotyledons</taxon>
        <taxon>Gunneridae</taxon>
        <taxon>Pentapetalae</taxon>
        <taxon>rosids</taxon>
        <taxon>fabids</taxon>
        <taxon>Fabales</taxon>
        <taxon>Fabaceae</taxon>
        <taxon>Papilionoideae</taxon>
        <taxon>50 kb inversion clade</taxon>
        <taxon>dalbergioids sensu lato</taxon>
        <taxon>Dalbergieae</taxon>
        <taxon>Pterocarpus clade</taxon>
        <taxon>Stylosanthes</taxon>
    </lineage>
</organism>
<reference evidence="9 10" key="1">
    <citation type="journal article" date="2023" name="Plants (Basel)">
        <title>Bridging the Gap: Combining Genomics and Transcriptomics Approaches to Understand Stylosanthes scabra, an Orphan Legume from the Brazilian Caatinga.</title>
        <authorList>
            <person name="Ferreira-Neto J.R.C."/>
            <person name="da Silva M.D."/>
            <person name="Binneck E."/>
            <person name="de Melo N.F."/>
            <person name="da Silva R.H."/>
            <person name="de Melo A.L.T.M."/>
            <person name="Pandolfi V."/>
            <person name="Bustamante F.O."/>
            <person name="Brasileiro-Vidal A.C."/>
            <person name="Benko-Iseppon A.M."/>
        </authorList>
    </citation>
    <scope>NUCLEOTIDE SEQUENCE [LARGE SCALE GENOMIC DNA]</scope>
    <source>
        <tissue evidence="9">Leaves</tissue>
    </source>
</reference>
<dbReference type="CDD" id="cd00265">
    <property type="entry name" value="MADS_MEF2_like"/>
    <property type="match status" value="1"/>
</dbReference>
<sequence length="269" mass="30760">MFIYKGKMLPFLFPHIHSHILITQGRVLVENRSMTRTKIKIKKIDNITARQVTFSKRRRGLFKKANELSVLCDADLALIVFSATGKLFHYASSSMDETITRYNRHFNDMNKLERPQNLQNIEDSNTKLLSEEVAKRTQQLRRMDGEDLEGLDLRDLQNLEKTLEAGLSRVIHMKDKRIMGEISQLQSKGFTLEEENKHLKQKVAIMCEGKITPPVLLDLDDTADENDENNNNEGTFLESMNNISSCSSNLPLEDDSSDTSLKLGLPFSN</sequence>
<evidence type="ECO:0000256" key="6">
    <source>
        <dbReference type="SAM" id="MobiDB-lite"/>
    </source>
</evidence>
<dbReference type="EMBL" id="JASCZI010000141">
    <property type="protein sequence ID" value="MED6109307.1"/>
    <property type="molecule type" value="Genomic_DNA"/>
</dbReference>
<evidence type="ECO:0000256" key="2">
    <source>
        <dbReference type="ARBA" id="ARBA00023015"/>
    </source>
</evidence>
<dbReference type="Proteomes" id="UP001341840">
    <property type="component" value="Unassembled WGS sequence"/>
</dbReference>
<proteinExistence type="predicted"/>
<name>A0ABU6QBM1_9FABA</name>
<keyword evidence="4" id="KW-0804">Transcription</keyword>
<keyword evidence="3" id="KW-0238">DNA-binding</keyword>
<gene>
    <name evidence="9" type="ORF">PIB30_032176</name>
</gene>
<feature type="domain" description="K-box" evidence="8">
    <location>
        <begin position="119"/>
        <end position="209"/>
    </location>
</feature>
<feature type="compositionally biased region" description="Polar residues" evidence="6">
    <location>
        <begin position="238"/>
        <end position="250"/>
    </location>
</feature>
<dbReference type="PROSITE" id="PS50066">
    <property type="entry name" value="MADS_BOX_2"/>
    <property type="match status" value="1"/>
</dbReference>
<evidence type="ECO:0000256" key="5">
    <source>
        <dbReference type="ARBA" id="ARBA00023242"/>
    </source>
</evidence>
<evidence type="ECO:0000256" key="1">
    <source>
        <dbReference type="ARBA" id="ARBA00004123"/>
    </source>
</evidence>
<dbReference type="SMART" id="SM00432">
    <property type="entry name" value="MADS"/>
    <property type="match status" value="1"/>
</dbReference>
<evidence type="ECO:0000313" key="9">
    <source>
        <dbReference type="EMBL" id="MED6109307.1"/>
    </source>
</evidence>
<evidence type="ECO:0000313" key="10">
    <source>
        <dbReference type="Proteomes" id="UP001341840"/>
    </source>
</evidence>
<accession>A0ABU6QBM1</accession>
<dbReference type="Pfam" id="PF01486">
    <property type="entry name" value="K-box"/>
    <property type="match status" value="1"/>
</dbReference>
<feature type="compositionally biased region" description="Acidic residues" evidence="6">
    <location>
        <begin position="219"/>
        <end position="230"/>
    </location>
</feature>
<dbReference type="InterPro" id="IPR002100">
    <property type="entry name" value="TF_MADSbox"/>
</dbReference>
<dbReference type="InterPro" id="IPR033896">
    <property type="entry name" value="MEF2-like_N"/>
</dbReference>
<keyword evidence="2" id="KW-0805">Transcription regulation</keyword>
<evidence type="ECO:0000256" key="3">
    <source>
        <dbReference type="ARBA" id="ARBA00023125"/>
    </source>
</evidence>
<feature type="domain" description="MADS-box" evidence="7">
    <location>
        <begin position="34"/>
        <end position="94"/>
    </location>
</feature>